<reference evidence="9" key="1">
    <citation type="submission" date="2018-04" db="EMBL/GenBank/DDBJ databases">
        <title>Whole genome sequencing of Hypsizygus marmoreus.</title>
        <authorList>
            <person name="Choi I.-G."/>
            <person name="Min B."/>
            <person name="Kim J.-G."/>
            <person name="Kim S."/>
            <person name="Oh Y.-L."/>
            <person name="Kong W.-S."/>
            <person name="Park H."/>
            <person name="Jeong J."/>
            <person name="Song E.-S."/>
        </authorList>
    </citation>
    <scope>NUCLEOTIDE SEQUENCE [LARGE SCALE GENOMIC DNA]</scope>
    <source>
        <strain evidence="9">51987-8</strain>
    </source>
</reference>
<feature type="compositionally biased region" description="Basic and acidic residues" evidence="7">
    <location>
        <begin position="563"/>
        <end position="576"/>
    </location>
</feature>
<feature type="compositionally biased region" description="Pro residues" evidence="7">
    <location>
        <begin position="75"/>
        <end position="88"/>
    </location>
</feature>
<dbReference type="PROSITE" id="PS01359">
    <property type="entry name" value="ZF_PHD_1"/>
    <property type="match status" value="1"/>
</dbReference>
<keyword evidence="4" id="KW-0862">Zinc</keyword>
<dbReference type="InterPro" id="IPR001965">
    <property type="entry name" value="Znf_PHD"/>
</dbReference>
<feature type="compositionally biased region" description="Low complexity" evidence="7">
    <location>
        <begin position="38"/>
        <end position="68"/>
    </location>
</feature>
<dbReference type="CDD" id="cd16039">
    <property type="entry name" value="PHD_SPP1"/>
    <property type="match status" value="1"/>
</dbReference>
<keyword evidence="2" id="KW-0479">Metal-binding</keyword>
<dbReference type="STRING" id="39966.A0A369KD42"/>
<dbReference type="InterPro" id="IPR019786">
    <property type="entry name" value="Zinc_finger_PHD-type_CS"/>
</dbReference>
<dbReference type="AlphaFoldDB" id="A0A369KD42"/>
<feature type="compositionally biased region" description="Polar residues" evidence="7">
    <location>
        <begin position="606"/>
        <end position="624"/>
    </location>
</feature>
<dbReference type="InterPro" id="IPR019787">
    <property type="entry name" value="Znf_PHD-finger"/>
</dbReference>
<feature type="compositionally biased region" description="Low complexity" evidence="7">
    <location>
        <begin position="856"/>
        <end position="883"/>
    </location>
</feature>
<feature type="compositionally biased region" description="Low complexity" evidence="7">
    <location>
        <begin position="482"/>
        <end position="495"/>
    </location>
</feature>
<dbReference type="Proteomes" id="UP000076154">
    <property type="component" value="Unassembled WGS sequence"/>
</dbReference>
<feature type="compositionally biased region" description="Basic and acidic residues" evidence="7">
    <location>
        <begin position="504"/>
        <end position="514"/>
    </location>
</feature>
<organism evidence="9 10">
    <name type="scientific">Hypsizygus marmoreus</name>
    <name type="common">White beech mushroom</name>
    <name type="synonym">Agaricus marmoreus</name>
    <dbReference type="NCBI Taxonomy" id="39966"/>
    <lineage>
        <taxon>Eukaryota</taxon>
        <taxon>Fungi</taxon>
        <taxon>Dikarya</taxon>
        <taxon>Basidiomycota</taxon>
        <taxon>Agaricomycotina</taxon>
        <taxon>Agaricomycetes</taxon>
        <taxon>Agaricomycetidae</taxon>
        <taxon>Agaricales</taxon>
        <taxon>Tricholomatineae</taxon>
        <taxon>Lyophyllaceae</taxon>
        <taxon>Hypsizygus</taxon>
    </lineage>
</organism>
<comment type="caution">
    <text evidence="9">The sequence shown here is derived from an EMBL/GenBank/DDBJ whole genome shotgun (WGS) entry which is preliminary data.</text>
</comment>
<keyword evidence="10" id="KW-1185">Reference proteome</keyword>
<dbReference type="SUPFAM" id="SSF57903">
    <property type="entry name" value="FYVE/PHD zinc finger"/>
    <property type="match status" value="1"/>
</dbReference>
<evidence type="ECO:0000256" key="7">
    <source>
        <dbReference type="SAM" id="MobiDB-lite"/>
    </source>
</evidence>
<feature type="region of interest" description="Disordered" evidence="7">
    <location>
        <begin position="24"/>
        <end position="104"/>
    </location>
</feature>
<dbReference type="Gene3D" id="3.30.40.10">
    <property type="entry name" value="Zinc/RING finger domain, C3HC4 (zinc finger)"/>
    <property type="match status" value="1"/>
</dbReference>
<dbReference type="GO" id="GO:0008270">
    <property type="term" value="F:zinc ion binding"/>
    <property type="evidence" value="ECO:0007669"/>
    <property type="project" value="UniProtKB-KW"/>
</dbReference>
<feature type="compositionally biased region" description="Basic and acidic residues" evidence="7">
    <location>
        <begin position="521"/>
        <end position="544"/>
    </location>
</feature>
<dbReference type="InParanoid" id="A0A369KD42"/>
<feature type="compositionally biased region" description="Basic residues" evidence="7">
    <location>
        <begin position="840"/>
        <end position="850"/>
    </location>
</feature>
<dbReference type="InterPro" id="IPR013083">
    <property type="entry name" value="Znf_RING/FYVE/PHD"/>
</dbReference>
<feature type="region of interest" description="Disordered" evidence="7">
    <location>
        <begin position="1151"/>
        <end position="1171"/>
    </location>
</feature>
<feature type="compositionally biased region" description="Basic and acidic residues" evidence="7">
    <location>
        <begin position="1151"/>
        <end position="1164"/>
    </location>
</feature>
<feature type="compositionally biased region" description="Low complexity" evidence="7">
    <location>
        <begin position="423"/>
        <end position="432"/>
    </location>
</feature>
<dbReference type="EMBL" id="LUEZ02000010">
    <property type="protein sequence ID" value="RDB29683.1"/>
    <property type="molecule type" value="Genomic_DNA"/>
</dbReference>
<dbReference type="GO" id="GO:0048188">
    <property type="term" value="C:Set1C/COMPASS complex"/>
    <property type="evidence" value="ECO:0007669"/>
    <property type="project" value="InterPro"/>
</dbReference>
<accession>A0A369KD42</accession>
<dbReference type="PROSITE" id="PS50016">
    <property type="entry name" value="ZF_PHD_2"/>
    <property type="match status" value="1"/>
</dbReference>
<dbReference type="Pfam" id="PF00628">
    <property type="entry name" value="PHD"/>
    <property type="match status" value="1"/>
</dbReference>
<keyword evidence="3 6" id="KW-0863">Zinc-finger</keyword>
<evidence type="ECO:0000259" key="8">
    <source>
        <dbReference type="PROSITE" id="PS50016"/>
    </source>
</evidence>
<comment type="subcellular location">
    <subcellularLocation>
        <location evidence="1">Nucleus</location>
    </subcellularLocation>
</comment>
<dbReference type="PANTHER" id="PTHR46174:SF1">
    <property type="entry name" value="CXXC-TYPE ZINC FINGER PROTEIN 1"/>
    <property type="match status" value="1"/>
</dbReference>
<evidence type="ECO:0000256" key="2">
    <source>
        <dbReference type="ARBA" id="ARBA00022723"/>
    </source>
</evidence>
<dbReference type="InterPro" id="IPR011011">
    <property type="entry name" value="Znf_FYVE_PHD"/>
</dbReference>
<name>A0A369KD42_HYPMA</name>
<feature type="region of interest" description="Disordered" evidence="7">
    <location>
        <begin position="119"/>
        <end position="270"/>
    </location>
</feature>
<protein>
    <recommendedName>
        <fullName evidence="8">PHD-type domain-containing protein</fullName>
    </recommendedName>
</protein>
<feature type="compositionally biased region" description="Basic and acidic residues" evidence="7">
    <location>
        <begin position="223"/>
        <end position="247"/>
    </location>
</feature>
<evidence type="ECO:0000313" key="10">
    <source>
        <dbReference type="Proteomes" id="UP000076154"/>
    </source>
</evidence>
<feature type="compositionally biased region" description="Basic and acidic residues" evidence="7">
    <location>
        <begin position="789"/>
        <end position="800"/>
    </location>
</feature>
<evidence type="ECO:0000256" key="5">
    <source>
        <dbReference type="ARBA" id="ARBA00023242"/>
    </source>
</evidence>
<feature type="region of interest" description="Disordered" evidence="7">
    <location>
        <begin position="293"/>
        <end position="633"/>
    </location>
</feature>
<evidence type="ECO:0000256" key="6">
    <source>
        <dbReference type="PROSITE-ProRule" id="PRU00146"/>
    </source>
</evidence>
<feature type="region of interest" description="Disordered" evidence="7">
    <location>
        <begin position="1226"/>
        <end position="1271"/>
    </location>
</feature>
<evidence type="ECO:0000313" key="9">
    <source>
        <dbReference type="EMBL" id="RDB29683.1"/>
    </source>
</evidence>
<feature type="domain" description="PHD-type" evidence="8">
    <location>
        <begin position="915"/>
        <end position="966"/>
    </location>
</feature>
<gene>
    <name evidence="9" type="ORF">Hypma_015482</name>
</gene>
<feature type="compositionally biased region" description="Low complexity" evidence="7">
    <location>
        <begin position="819"/>
        <end position="839"/>
    </location>
</feature>
<feature type="compositionally biased region" description="Polar residues" evidence="7">
    <location>
        <begin position="737"/>
        <end position="751"/>
    </location>
</feature>
<keyword evidence="5" id="KW-0539">Nucleus</keyword>
<dbReference type="SMART" id="SM00249">
    <property type="entry name" value="PHD"/>
    <property type="match status" value="1"/>
</dbReference>
<feature type="compositionally biased region" description="Basic and acidic residues" evidence="7">
    <location>
        <begin position="351"/>
        <end position="360"/>
    </location>
</feature>
<evidence type="ECO:0000256" key="1">
    <source>
        <dbReference type="ARBA" id="ARBA00004123"/>
    </source>
</evidence>
<dbReference type="OrthoDB" id="436852at2759"/>
<sequence>MASRRLDISSLLCNDDVPEPVILAPHLTQSTTPSYARPAPSLSMSPSFSSSSQALPSHRPSSSHSHSSLQTMHRPSPPSNPYPLPPTSLPNAHHFPSPPSSVSSKQPYIGLEALVHAATEERRRLSSGSTSESDIPRRPSSPLEQRHLHQQFHQSPPFRQHRPGDYAPSPVHPHSPTFSSAQAIPSPVQAIRSPVQSIRSPTDPIRSPAYSPLLQHQTQPRHRPPERNHIALEDPTIRQSHAEDIHRRPPQSSYFPPMQPQQHSRHSIDHEHHLQQLELQRQRHHHDQLLLQEQQQQKQLARERQMTYTDGSMPQQQSPFSPLLTEAPSRPLPHSTIHGLGRKSDLSQVNHKFDSPHADHIPYSSPSTELPRQQLTSDESSSHPSKRRRYSGSPMQASTDGKDLRHERDKMATGDLGFGRVDSVSTTSTSFTRRPGSGYGQGRKLIGVAEPSAPADHERDLNTPGAGSLPVNEKVRDRDSHGLLSPPGRRSPPGSQIGRAKAARKSEEVDRSLDDLLSEVTSEKRVSEKEGRRKFDPRPVHEPHPPLLDIPQRTKQRPRPPPKSKEEDAHEWFLEHYDEDLAPVAEQSPPPPPPALQHPSFERSQPRPSTLSPILPTSKNTTFKKQAPPLATMPDPVVTLEQELEDLVAEQPIRISKVEPDIDLDMDVDRAVTELVAETLEADEPKIEDVGMEVDVEDELLSLVDDRPPPPHSNRRVSGKSLTPGPPPKPTPLRAVGTSSTDQHMSPTTVPTMLGPSPGLLTPIMRQSSTQSAHERGSMPPPTSVASGRSREKEDKHGERASSITATAGALKKKKDGSSKPGPKPKTNAAATATTTASKPRAKPGPKPKTKNADGSAALSSLKSKNSGGPSKKASASRSRSTSVMPGGSVGPESNDTKVERQEEEEDSDDHEDDKLYCVCKTKYDEDRFMIACDRCDEWYHTQCVAMPDLEVDLVDQFICPPCIAKNPHLSLRTTYKLRCLYGLRSADPSSPKACHRPARGAFSKYCSDECGVKYMQSRVEAWAKKGGKKERLWEAVKNAEKREGVVTCVEEPAVTKMEVDEVCKPVVVKTKKGKVEREIERLHALLDSVVKLREDIKKGLEGVVWREKLLELATERAEQVGQCGWDQRLCFGDDEWADFGAGALESYEDLKTEKTNEQGDKKGAGSAEGEGEWWCPGKQVCDRHAGWQTVRYRDVCKEKERKEDALLNLTTREREIRKQIEDILDPHGRSCNDAGKSPLKGSNAKLANGHTKGKTNGDISKKGKKRKASA</sequence>
<feature type="compositionally biased region" description="Polar residues" evidence="7">
    <location>
        <begin position="364"/>
        <end position="383"/>
    </location>
</feature>
<feature type="compositionally biased region" description="Acidic residues" evidence="7">
    <location>
        <begin position="690"/>
        <end position="700"/>
    </location>
</feature>
<proteinExistence type="predicted"/>
<evidence type="ECO:0000256" key="3">
    <source>
        <dbReference type="ARBA" id="ARBA00022771"/>
    </source>
</evidence>
<dbReference type="InterPro" id="IPR037869">
    <property type="entry name" value="Spp1/CFP1"/>
</dbReference>
<dbReference type="PANTHER" id="PTHR46174">
    <property type="entry name" value="CXXC-TYPE ZINC FINGER PROTEIN 1"/>
    <property type="match status" value="1"/>
</dbReference>
<dbReference type="GO" id="GO:0045893">
    <property type="term" value="P:positive regulation of DNA-templated transcription"/>
    <property type="evidence" value="ECO:0007669"/>
    <property type="project" value="TreeGrafter"/>
</dbReference>
<evidence type="ECO:0000256" key="4">
    <source>
        <dbReference type="ARBA" id="ARBA00022833"/>
    </source>
</evidence>
<feature type="compositionally biased region" description="Basic and acidic residues" evidence="7">
    <location>
        <begin position="400"/>
        <end position="412"/>
    </location>
</feature>
<feature type="region of interest" description="Disordered" evidence="7">
    <location>
        <begin position="686"/>
        <end position="910"/>
    </location>
</feature>
<feature type="compositionally biased region" description="Polar residues" evidence="7">
    <location>
        <begin position="306"/>
        <end position="320"/>
    </location>
</feature>